<gene>
    <name evidence="1" type="ORF">BECKDK2373B_GA0170837_106319</name>
</gene>
<dbReference type="EMBL" id="CAADEX010000063">
    <property type="protein sequence ID" value="VFJ57113.1"/>
    <property type="molecule type" value="Genomic_DNA"/>
</dbReference>
<proteinExistence type="predicted"/>
<protein>
    <submittedName>
        <fullName evidence="1">Uncharacterized protein</fullName>
    </submittedName>
</protein>
<evidence type="ECO:0000313" key="1">
    <source>
        <dbReference type="EMBL" id="VFJ57113.1"/>
    </source>
</evidence>
<dbReference type="AlphaFoldDB" id="A0A450SSV5"/>
<reference evidence="1" key="1">
    <citation type="submission" date="2019-02" db="EMBL/GenBank/DDBJ databases">
        <authorList>
            <person name="Gruber-Vodicka R. H."/>
            <person name="Seah K. B. B."/>
        </authorList>
    </citation>
    <scope>NUCLEOTIDE SEQUENCE</scope>
    <source>
        <strain evidence="1">BECK_DK47</strain>
    </source>
</reference>
<organism evidence="1">
    <name type="scientific">Candidatus Kentrum sp. DK</name>
    <dbReference type="NCBI Taxonomy" id="2126562"/>
    <lineage>
        <taxon>Bacteria</taxon>
        <taxon>Pseudomonadati</taxon>
        <taxon>Pseudomonadota</taxon>
        <taxon>Gammaproteobacteria</taxon>
        <taxon>Candidatus Kentrum</taxon>
    </lineage>
</organism>
<accession>A0A450SSV5</accession>
<name>A0A450SSV5_9GAMM</name>
<sequence length="208" mass="23822">MFETIIHRYHEWESVRRERKIDKSTAKAAKLSEDEEHDVFYLHKKGFVRAKATGQSITDIHAEVESLIRKKLRVVIKPGTYFVASGGHQNMVTKSKYVFTLHPLDTENVKVSAACINASLPIPETTDRFYGVKKVSTNLARFLEASTHEDPMTVQAGVWALTDNYSGQQVKEHLVSMDQYGNAHQVVSDYNIEQARRILNKLKIRHRL</sequence>